<protein>
    <submittedName>
        <fullName evidence="1">Uncharacterized protein</fullName>
    </submittedName>
</protein>
<reference evidence="1" key="1">
    <citation type="submission" date="2023-11" db="EMBL/GenBank/DDBJ databases">
        <authorList>
            <person name="Poullet M."/>
        </authorList>
    </citation>
    <scope>NUCLEOTIDE SEQUENCE</scope>
    <source>
        <strain evidence="1">E1834</strain>
    </source>
</reference>
<evidence type="ECO:0000313" key="1">
    <source>
        <dbReference type="EMBL" id="CAK5101892.1"/>
    </source>
</evidence>
<accession>A0ACB1ASL5</accession>
<organism evidence="1 2">
    <name type="scientific">Meloidogyne enterolobii</name>
    <name type="common">Root-knot nematode worm</name>
    <name type="synonym">Meloidogyne mayaguensis</name>
    <dbReference type="NCBI Taxonomy" id="390850"/>
    <lineage>
        <taxon>Eukaryota</taxon>
        <taxon>Metazoa</taxon>
        <taxon>Ecdysozoa</taxon>
        <taxon>Nematoda</taxon>
        <taxon>Chromadorea</taxon>
        <taxon>Rhabditida</taxon>
        <taxon>Tylenchina</taxon>
        <taxon>Tylenchomorpha</taxon>
        <taxon>Tylenchoidea</taxon>
        <taxon>Meloidogynidae</taxon>
        <taxon>Meloidogyninae</taxon>
        <taxon>Meloidogyne</taxon>
    </lineage>
</organism>
<comment type="caution">
    <text evidence="1">The sequence shown here is derived from an EMBL/GenBank/DDBJ whole genome shotgun (WGS) entry which is preliminary data.</text>
</comment>
<keyword evidence="2" id="KW-1185">Reference proteome</keyword>
<dbReference type="EMBL" id="CAVMJV010000111">
    <property type="protein sequence ID" value="CAK5101892.1"/>
    <property type="molecule type" value="Genomic_DNA"/>
</dbReference>
<dbReference type="Proteomes" id="UP001497535">
    <property type="component" value="Unassembled WGS sequence"/>
</dbReference>
<proteinExistence type="predicted"/>
<sequence length="78" mass="9304">MCTPRFIPYEQSGTCRTCKSTEVEIDFIIVKGVVNYCTQFKESRFVPFVSFFDLPGYCFFKVTNKERVLKYHPMYYTK</sequence>
<evidence type="ECO:0000313" key="2">
    <source>
        <dbReference type="Proteomes" id="UP001497535"/>
    </source>
</evidence>
<name>A0ACB1ASL5_MELEN</name>
<gene>
    <name evidence="1" type="ORF">MENTE1834_LOCUS42398</name>
</gene>